<dbReference type="Pfam" id="PF00291">
    <property type="entry name" value="PALP"/>
    <property type="match status" value="1"/>
</dbReference>
<evidence type="ECO:0000313" key="6">
    <source>
        <dbReference type="EMBL" id="KAA0693456.1"/>
    </source>
</evidence>
<evidence type="ECO:0000256" key="2">
    <source>
        <dbReference type="ARBA" id="ARBA00022898"/>
    </source>
</evidence>
<organism evidence="6 7">
    <name type="scientific">Halopseudomonas laoshanensis</name>
    <dbReference type="NCBI Taxonomy" id="2268758"/>
    <lineage>
        <taxon>Bacteria</taxon>
        <taxon>Pseudomonadati</taxon>
        <taxon>Pseudomonadota</taxon>
        <taxon>Gammaproteobacteria</taxon>
        <taxon>Pseudomonadales</taxon>
        <taxon>Pseudomonadaceae</taxon>
        <taxon>Halopseudomonas</taxon>
    </lineage>
</organism>
<dbReference type="HAMAP" id="MF_01030">
    <property type="entry name" value="D_Ser_dehydrat"/>
    <property type="match status" value="1"/>
</dbReference>
<dbReference type="InterPro" id="IPR036052">
    <property type="entry name" value="TrpB-like_PALP_sf"/>
</dbReference>
<keyword evidence="7" id="KW-1185">Reference proteome</keyword>
<keyword evidence="3 4" id="KW-0456">Lyase</keyword>
<dbReference type="Proteomes" id="UP000463138">
    <property type="component" value="Unassembled WGS sequence"/>
</dbReference>
<comment type="cofactor">
    <cofactor evidence="1 4">
        <name>pyridoxal 5'-phosphate</name>
        <dbReference type="ChEBI" id="CHEBI:597326"/>
    </cofactor>
</comment>
<evidence type="ECO:0000256" key="3">
    <source>
        <dbReference type="ARBA" id="ARBA00023239"/>
    </source>
</evidence>
<keyword evidence="2 4" id="KW-0663">Pyridoxal phosphate</keyword>
<dbReference type="SUPFAM" id="SSF53686">
    <property type="entry name" value="Tryptophan synthase beta subunit-like PLP-dependent enzymes"/>
    <property type="match status" value="1"/>
</dbReference>
<reference evidence="6 7" key="1">
    <citation type="submission" date="2018-07" db="EMBL/GenBank/DDBJ databases">
        <title>Pseudomonas laoshanensis sp. nov., isolated from soil.</title>
        <authorList>
            <person name="Sun J."/>
            <person name="Yu L."/>
            <person name="Wang M."/>
            <person name="Zhang C."/>
        </authorList>
    </citation>
    <scope>NUCLEOTIDE SEQUENCE [LARGE SCALE GENOMIC DNA]</scope>
    <source>
        <strain evidence="6 7">Y22</strain>
    </source>
</reference>
<evidence type="ECO:0000256" key="1">
    <source>
        <dbReference type="ARBA" id="ARBA00001933"/>
    </source>
</evidence>
<gene>
    <name evidence="4" type="primary">dsdA</name>
    <name evidence="6" type="ORF">DT594_13760</name>
</gene>
<dbReference type="PANTHER" id="PTHR48078:SF9">
    <property type="entry name" value="D-SERINE DEHYDRATASE"/>
    <property type="match status" value="1"/>
</dbReference>
<comment type="catalytic activity">
    <reaction evidence="4">
        <text>D-serine = pyruvate + NH4(+)</text>
        <dbReference type="Rhea" id="RHEA:13977"/>
        <dbReference type="ChEBI" id="CHEBI:15361"/>
        <dbReference type="ChEBI" id="CHEBI:28938"/>
        <dbReference type="ChEBI" id="CHEBI:35247"/>
        <dbReference type="EC" id="4.3.1.18"/>
    </reaction>
</comment>
<comment type="caution">
    <text evidence="6">The sequence shown here is derived from an EMBL/GenBank/DDBJ whole genome shotgun (WGS) entry which is preliminary data.</text>
</comment>
<accession>A0A7V7GRX0</accession>
<dbReference type="GO" id="GO:0016836">
    <property type="term" value="F:hydro-lyase activity"/>
    <property type="evidence" value="ECO:0007669"/>
    <property type="project" value="UniProtKB-UniRule"/>
</dbReference>
<dbReference type="GO" id="GO:0030170">
    <property type="term" value="F:pyridoxal phosphate binding"/>
    <property type="evidence" value="ECO:0007669"/>
    <property type="project" value="InterPro"/>
</dbReference>
<dbReference type="NCBIfam" id="TIGR02035">
    <property type="entry name" value="D_Ser_am_lyase"/>
    <property type="match status" value="1"/>
</dbReference>
<dbReference type="EC" id="4.3.1.18" evidence="4"/>
<dbReference type="GO" id="GO:0008721">
    <property type="term" value="F:D-serine ammonia-lyase activity"/>
    <property type="evidence" value="ECO:0007669"/>
    <property type="project" value="UniProtKB-EC"/>
</dbReference>
<evidence type="ECO:0000313" key="7">
    <source>
        <dbReference type="Proteomes" id="UP000463138"/>
    </source>
</evidence>
<dbReference type="InterPro" id="IPR001926">
    <property type="entry name" value="TrpB-like_PALP"/>
</dbReference>
<sequence length="418" mass="44604">MLAPELADTLRGRMPMLWLNPGSRSLEDPLSPDLVDAAERRLLRAAPLLAKILPGLAGSDGLIESPLMDAQALRDALGGQSRWLFKADNRLPVAGSVKARGGFHEVLEFAEQVALSHGWDGVNFADLAEPRWRACFATYQLVVGSTGNLGISIGLMSRALGFAAQVHMSDDAKQWKKQLLRDQGVDVVEHAGDYAKAVAAGRAIAEADPQAHFVDDERSLSLFCGYAVAGRRVAAQLAEQGIEVNAANPLLIYLPCGVGGAPGGITYGLKQVFGNNVHCFFAEPLESPSVLVQLASGVRDPMSVHDIGLSNRTLADGLAVGQASMLASTCMQDRLAGVFTVPDTSLGYYLELAWEKLGERVEPSAAAAFPGPGWITGSQAGLQWCARHQVDPSRATHILWCTGGSLVPDAEFQQWLSQ</sequence>
<evidence type="ECO:0000256" key="4">
    <source>
        <dbReference type="HAMAP-Rule" id="MF_01030"/>
    </source>
</evidence>
<dbReference type="GO" id="GO:0036088">
    <property type="term" value="P:D-serine catabolic process"/>
    <property type="evidence" value="ECO:0007669"/>
    <property type="project" value="TreeGrafter"/>
</dbReference>
<comment type="similarity">
    <text evidence="4">Belongs to the serine/threonine dehydratase family. DsdA subfamily.</text>
</comment>
<dbReference type="PANTHER" id="PTHR48078">
    <property type="entry name" value="THREONINE DEHYDRATASE, MITOCHONDRIAL-RELATED"/>
    <property type="match status" value="1"/>
</dbReference>
<dbReference type="RefSeq" id="WP_149333212.1">
    <property type="nucleotide sequence ID" value="NZ_QOVF01000004.1"/>
</dbReference>
<dbReference type="InterPro" id="IPR011780">
    <property type="entry name" value="D_Ser_am_lyase"/>
</dbReference>
<evidence type="ECO:0000259" key="5">
    <source>
        <dbReference type="Pfam" id="PF00291"/>
    </source>
</evidence>
<protein>
    <recommendedName>
        <fullName evidence="4">Probable D-serine dehydratase</fullName>
        <ecNumber evidence="4">4.3.1.18</ecNumber>
    </recommendedName>
    <alternativeName>
        <fullName evidence="4">D-serine deaminase</fullName>
        <shortName evidence="4">DSD</shortName>
    </alternativeName>
</protein>
<feature type="domain" description="Tryptophan synthase beta chain-like PALP" evidence="5">
    <location>
        <begin position="61"/>
        <end position="371"/>
    </location>
</feature>
<dbReference type="OrthoDB" id="9780546at2"/>
<dbReference type="AlphaFoldDB" id="A0A7V7GRX0"/>
<proteinExistence type="inferred from homology"/>
<dbReference type="GO" id="GO:0009097">
    <property type="term" value="P:isoleucine biosynthetic process"/>
    <property type="evidence" value="ECO:0007669"/>
    <property type="project" value="TreeGrafter"/>
</dbReference>
<dbReference type="InterPro" id="IPR050147">
    <property type="entry name" value="Ser/Thr_Dehydratase"/>
</dbReference>
<dbReference type="EMBL" id="QOVF01000004">
    <property type="protein sequence ID" value="KAA0693456.1"/>
    <property type="molecule type" value="Genomic_DNA"/>
</dbReference>
<feature type="modified residue" description="N6-(pyridoxal phosphate)lysine" evidence="4">
    <location>
        <position position="98"/>
    </location>
</feature>
<dbReference type="Gene3D" id="3.40.50.1100">
    <property type="match status" value="2"/>
</dbReference>
<name>A0A7V7GRX0_9GAMM</name>
<dbReference type="NCBIfam" id="NF002823">
    <property type="entry name" value="PRK02991.1"/>
    <property type="match status" value="1"/>
</dbReference>